<accession>A0ABW2UF60</accession>
<reference evidence="2" key="1">
    <citation type="journal article" date="2019" name="Int. J. Syst. Evol. Microbiol.">
        <title>The Global Catalogue of Microorganisms (GCM) 10K type strain sequencing project: providing services to taxonomists for standard genome sequencing and annotation.</title>
        <authorList>
            <consortium name="The Broad Institute Genomics Platform"/>
            <consortium name="The Broad Institute Genome Sequencing Center for Infectious Disease"/>
            <person name="Wu L."/>
            <person name="Ma J."/>
        </authorList>
    </citation>
    <scope>NUCLEOTIDE SEQUENCE [LARGE SCALE GENOMIC DNA]</scope>
    <source>
        <strain evidence="2">JCM 19635</strain>
    </source>
</reference>
<name>A0ABW2UF60_9BACT</name>
<organism evidence="1 2">
    <name type="scientific">Hymenobacter humi</name>
    <dbReference type="NCBI Taxonomy" id="1411620"/>
    <lineage>
        <taxon>Bacteria</taxon>
        <taxon>Pseudomonadati</taxon>
        <taxon>Bacteroidota</taxon>
        <taxon>Cytophagia</taxon>
        <taxon>Cytophagales</taxon>
        <taxon>Hymenobacteraceae</taxon>
        <taxon>Hymenobacter</taxon>
    </lineage>
</organism>
<evidence type="ECO:0000313" key="1">
    <source>
        <dbReference type="EMBL" id="MFC7670938.1"/>
    </source>
</evidence>
<protein>
    <submittedName>
        <fullName evidence="1">Uncharacterized protein</fullName>
    </submittedName>
</protein>
<dbReference type="RefSeq" id="WP_380206717.1">
    <property type="nucleotide sequence ID" value="NZ_JBHTEK010000004.1"/>
</dbReference>
<sequence>MEHDLTFQKIKEQVELPELLTHYGYNLKKGEDLGKGKWHVFEGMIRLWFSKGGVTIGCTLTVTMTATKAVSSTG</sequence>
<dbReference type="Proteomes" id="UP001596513">
    <property type="component" value="Unassembled WGS sequence"/>
</dbReference>
<dbReference type="EMBL" id="JBHTEK010000004">
    <property type="protein sequence ID" value="MFC7670938.1"/>
    <property type="molecule type" value="Genomic_DNA"/>
</dbReference>
<evidence type="ECO:0000313" key="2">
    <source>
        <dbReference type="Proteomes" id="UP001596513"/>
    </source>
</evidence>
<keyword evidence="2" id="KW-1185">Reference proteome</keyword>
<proteinExistence type="predicted"/>
<gene>
    <name evidence="1" type="ORF">ACFQT0_28750</name>
</gene>
<comment type="caution">
    <text evidence="1">The sequence shown here is derived from an EMBL/GenBank/DDBJ whole genome shotgun (WGS) entry which is preliminary data.</text>
</comment>